<evidence type="ECO:0000313" key="4">
    <source>
        <dbReference type="EMBL" id="MDP8175910.1"/>
    </source>
</evidence>
<dbReference type="InterPro" id="IPR024973">
    <property type="entry name" value="ESPR"/>
</dbReference>
<dbReference type="Pfam" id="PF05662">
    <property type="entry name" value="YadA_stalk"/>
    <property type="match status" value="1"/>
</dbReference>
<feature type="non-terminal residue" evidence="4">
    <location>
        <position position="666"/>
    </location>
</feature>
<dbReference type="CDD" id="cd12820">
    <property type="entry name" value="LbR_YadA-like"/>
    <property type="match status" value="3"/>
</dbReference>
<sequence>MNSIYKIVFNKATQTFTAVSELAKGATKTQSQSAKQAGTFLPKFAKITLAISMVLGFSTSAMAVTDAEFNALKQQVEALKAQKTYVHVNNPEKEGVGNTTNLDLVDENGGSKGAHSVAIGVGAQANQYGSVAIGKRAKTIKHKSEKNSERFLNSVAIGMDAVAEGAGAVVIGGRDSIATGMASIVLGGAFNTASGNYSMATGINSDASGKASFASGDLSEASGSHSIAMGGASKAIGNVSIALGGRTRAVGDGSIALGGVGQKGQFGGLAYGPSSIAIGEETIAGKGTVNNNGTPDDFDDDIYTKGTEEAVAMGYRAKATGDKSMALGFDAVANNVGSVALGRETTASGQHSMATGYQTTASGEYSIASGVSSRAEGIGSVAIGAEAVSKGNYSIALGKKSKTDGWSSMAIGFDNEAKGGTNLALGHKTKALQESAFTIGWGSTAENYHSYAFGKGSLARGQGSLAMGGNGSAGGSAEDNLGGQAYSRGSIAIGSGTVAGVNNGNQEAVAMGYRAKAVADKTLALGFDAKADHTNSVALGSNAETRDFTQVDGTEAINGLKYKEFSGIADGVVSVGKTAYEKQIINVAPGEISQTSTDAINGSQLYATTIVLGNVATSVKDNLGGNAAIDENGNITFTDIGGTGKDTVQEAIAFNKGNIETNTANI</sequence>
<feature type="domain" description="Trimeric autotransporter adhesin YadA-like stalk" evidence="2">
    <location>
        <begin position="583"/>
        <end position="626"/>
    </location>
</feature>
<dbReference type="Gene3D" id="2.150.10.10">
    <property type="entry name" value="Serralysin-like metalloprotease, C-terminal"/>
    <property type="match status" value="4"/>
</dbReference>
<feature type="domain" description="Trimeric autotransporter adhesin YadA-like head" evidence="1">
    <location>
        <begin position="112"/>
        <end position="137"/>
    </location>
</feature>
<feature type="domain" description="Trimeric autotransporter adhesin YadA-like head" evidence="1">
    <location>
        <begin position="319"/>
        <end position="343"/>
    </location>
</feature>
<proteinExistence type="predicted"/>
<name>A0AAJ6NFN3_9PAST</name>
<evidence type="ECO:0000259" key="3">
    <source>
        <dbReference type="Pfam" id="PF13018"/>
    </source>
</evidence>
<organism evidence="4 5">
    <name type="scientific">Phocoenobacter skyensis</name>
    <dbReference type="NCBI Taxonomy" id="97481"/>
    <lineage>
        <taxon>Bacteria</taxon>
        <taxon>Pseudomonadati</taxon>
        <taxon>Pseudomonadota</taxon>
        <taxon>Gammaproteobacteria</taxon>
        <taxon>Pasteurellales</taxon>
        <taxon>Pasteurellaceae</taxon>
        <taxon>Phocoenobacter</taxon>
    </lineage>
</organism>
<dbReference type="GO" id="GO:0019867">
    <property type="term" value="C:outer membrane"/>
    <property type="evidence" value="ECO:0007669"/>
    <property type="project" value="InterPro"/>
</dbReference>
<dbReference type="RefSeq" id="WP_306387583.1">
    <property type="nucleotide sequence ID" value="NZ_JASAYT010000060.1"/>
</dbReference>
<evidence type="ECO:0000259" key="1">
    <source>
        <dbReference type="Pfam" id="PF05658"/>
    </source>
</evidence>
<dbReference type="Proteomes" id="UP001231736">
    <property type="component" value="Unassembled WGS sequence"/>
</dbReference>
<dbReference type="InterPro" id="IPR011049">
    <property type="entry name" value="Serralysin-like_metalloprot_C"/>
</dbReference>
<dbReference type="SUPFAM" id="SSF101967">
    <property type="entry name" value="Adhesin YadA, collagen-binding domain"/>
    <property type="match status" value="3"/>
</dbReference>
<feature type="domain" description="Trimeric autotransporter adhesin YadA-like head" evidence="1">
    <location>
        <begin position="522"/>
        <end position="543"/>
    </location>
</feature>
<feature type="domain" description="Trimeric autotransporter adhesin YadA-like head" evidence="1">
    <location>
        <begin position="347"/>
        <end position="370"/>
    </location>
</feature>
<dbReference type="InterPro" id="IPR008635">
    <property type="entry name" value="Coiled_stalk_dom"/>
</dbReference>
<feature type="domain" description="Trimeric autotransporter adhesin YadA-like head" evidence="1">
    <location>
        <begin position="221"/>
        <end position="246"/>
    </location>
</feature>
<feature type="domain" description="Trimeric autotransporter adhesin YadA-like head" evidence="1">
    <location>
        <begin position="375"/>
        <end position="400"/>
    </location>
</feature>
<accession>A0AAJ6NFN3</accession>
<feature type="domain" description="ESPR" evidence="3">
    <location>
        <begin position="1"/>
        <end position="47"/>
    </location>
</feature>
<comment type="caution">
    <text evidence="4">The sequence shown here is derived from an EMBL/GenBank/DDBJ whole genome shotgun (WGS) entry which is preliminary data.</text>
</comment>
<feature type="domain" description="Trimeric autotransporter adhesin YadA-like head" evidence="1">
    <location>
        <begin position="153"/>
        <end position="173"/>
    </location>
</feature>
<feature type="domain" description="Trimeric autotransporter adhesin YadA-like head" evidence="1">
    <location>
        <begin position="193"/>
        <end position="217"/>
    </location>
</feature>
<dbReference type="InterPro" id="IPR008640">
    <property type="entry name" value="Adhesin_Head_dom"/>
</dbReference>
<protein>
    <submittedName>
        <fullName evidence="4">ESPR-type extended signal peptide-containing protein</fullName>
    </submittedName>
</protein>
<dbReference type="AlphaFoldDB" id="A0AAJ6NFN3"/>
<dbReference type="Pfam" id="PF05658">
    <property type="entry name" value="YadA_head"/>
    <property type="match status" value="9"/>
</dbReference>
<evidence type="ECO:0000259" key="2">
    <source>
        <dbReference type="Pfam" id="PF05662"/>
    </source>
</evidence>
<dbReference type="EMBL" id="JASAYT010000060">
    <property type="protein sequence ID" value="MDP8175910.1"/>
    <property type="molecule type" value="Genomic_DNA"/>
</dbReference>
<feature type="domain" description="Trimeric autotransporter adhesin YadA-like head" evidence="1">
    <location>
        <begin position="445"/>
        <end position="470"/>
    </location>
</feature>
<evidence type="ECO:0000313" key="5">
    <source>
        <dbReference type="Proteomes" id="UP001231736"/>
    </source>
</evidence>
<reference evidence="4" key="1">
    <citation type="journal article" date="2023" name="Front. Microbiol.">
        <title>Phylogeography and host specificity of Pasteurellaceae pathogenic to sea-farmed fish in the north-east Atlantic.</title>
        <authorList>
            <person name="Gulla S."/>
            <person name="Colquhoun D.J."/>
            <person name="Olsen A.B."/>
            <person name="Spilsberg B."/>
            <person name="Lagesen K."/>
            <person name="Aakesson C.P."/>
            <person name="Strom S."/>
            <person name="Manji F."/>
            <person name="Birkbeck T.H."/>
            <person name="Nilsen H.K."/>
        </authorList>
    </citation>
    <scope>NUCLEOTIDE SEQUENCE</scope>
    <source>
        <strain evidence="4">98B1</strain>
    </source>
</reference>
<gene>
    <name evidence="4" type="ORF">QJU97_10650</name>
</gene>
<dbReference type="Pfam" id="PF13018">
    <property type="entry name" value="ESPR"/>
    <property type="match status" value="1"/>
</dbReference>